<evidence type="ECO:0000313" key="3">
    <source>
        <dbReference type="Proteomes" id="UP000663671"/>
    </source>
</evidence>
<keyword evidence="1" id="KW-0175">Coiled coil</keyword>
<protein>
    <submittedName>
        <fullName evidence="2">Uncharacterized protein</fullName>
    </submittedName>
</protein>
<sequence length="177" mass="20211">MSNSFKDFIERLQAHYGLPSDHETDTSLRKDRTSWSIRDDAYHKTVYEFLSCSSGERPMPCCLHTLTIIKASVRNAKRAPHTSTSIAMLIPTTMKAREPTATETLVKPTICKDKQQKRLFVDSDNEQSDADNLLTELNQAKLKLQGFKADQDTKVQCLAADAEYHCAMMQKYKLKYE</sequence>
<organism evidence="2 3">
    <name type="scientific">Ajellomyces capsulatus</name>
    <name type="common">Darling's disease fungus</name>
    <name type="synonym">Histoplasma capsulatum</name>
    <dbReference type="NCBI Taxonomy" id="5037"/>
    <lineage>
        <taxon>Eukaryota</taxon>
        <taxon>Fungi</taxon>
        <taxon>Dikarya</taxon>
        <taxon>Ascomycota</taxon>
        <taxon>Pezizomycotina</taxon>
        <taxon>Eurotiomycetes</taxon>
        <taxon>Eurotiomycetidae</taxon>
        <taxon>Onygenales</taxon>
        <taxon>Ajellomycetaceae</taxon>
        <taxon>Histoplasma</taxon>
    </lineage>
</organism>
<evidence type="ECO:0000313" key="2">
    <source>
        <dbReference type="EMBL" id="QSS62566.1"/>
    </source>
</evidence>
<dbReference type="VEuPathDB" id="FungiDB:I7I51_02304"/>
<dbReference type="EMBL" id="CP069112">
    <property type="protein sequence ID" value="QSS62566.1"/>
    <property type="molecule type" value="Genomic_DNA"/>
</dbReference>
<gene>
    <name evidence="2" type="ORF">I7I51_02304</name>
</gene>
<dbReference type="Proteomes" id="UP000663671">
    <property type="component" value="Chromosome 7"/>
</dbReference>
<reference evidence="2" key="1">
    <citation type="submission" date="2021-01" db="EMBL/GenBank/DDBJ databases">
        <title>Chromosome-level genome assembly of a human fungal pathogen reveals clustering of transcriptionally co-regulated genes.</title>
        <authorList>
            <person name="Voorhies M."/>
            <person name="Cohen S."/>
            <person name="Shea T.P."/>
            <person name="Petrus S."/>
            <person name="Munoz J.F."/>
            <person name="Poplawski S."/>
            <person name="Goldman W.E."/>
            <person name="Michael T."/>
            <person name="Cuomo C.A."/>
            <person name="Sil A."/>
            <person name="Beyhan S."/>
        </authorList>
    </citation>
    <scope>NUCLEOTIDE SEQUENCE</scope>
    <source>
        <strain evidence="2">WU24</strain>
    </source>
</reference>
<evidence type="ECO:0000256" key="1">
    <source>
        <dbReference type="SAM" id="Coils"/>
    </source>
</evidence>
<proteinExistence type="predicted"/>
<feature type="coiled-coil region" evidence="1">
    <location>
        <begin position="123"/>
        <end position="150"/>
    </location>
</feature>
<accession>A0A8A1M7S3</accession>
<name>A0A8A1M7S3_AJECA</name>
<dbReference type="AlphaFoldDB" id="A0A8A1M7S3"/>